<keyword evidence="3" id="KW-1185">Reference proteome</keyword>
<sequence length="267" mass="30085">MDKKRRIKGRTIGNLCLFVAAALLLVGGSIGSARAALTYFSQTYTSRIQTQKIGVTLLENGNSIAWRNFDKKSADDIWDINDVPIDERLFRGMLGEDESFVMGKAYKEELAVRNSGTIDQYVRVNVYRYWVKVDENGSETKLQDRSPDLIDLNLVNQEHWIRDGKADTSERHTLYYDSILTAGETTPIFSDTLTVDGLAADHVTHDITKRDGYTVITTTYDYDGVEFRLEIEVNAVQTHNAEGAIWSSWGRKVKVSSDQKLSLVDDG</sequence>
<gene>
    <name evidence="1" type="ORF">ADH66_09190</name>
    <name evidence="2" type="ORF">I5Q82_19230</name>
</gene>
<dbReference type="AlphaFoldDB" id="A0A1Z2XQZ1"/>
<dbReference type="EMBL" id="CP021422">
    <property type="protein sequence ID" value="ASB40811.1"/>
    <property type="molecule type" value="Genomic_DNA"/>
</dbReference>
<proteinExistence type="predicted"/>
<evidence type="ECO:0000313" key="3">
    <source>
        <dbReference type="Proteomes" id="UP000196710"/>
    </source>
</evidence>
<reference evidence="1" key="1">
    <citation type="journal article" date="2017" name="Genome Announc.">
        <title>High-Quality Whole-Genome Sequences of the Oligo-Mouse-Microbiota Bacterial Community.</title>
        <authorList>
            <person name="Garzetti D."/>
            <person name="Brugiroux S."/>
            <person name="Bunk B."/>
            <person name="Pukall R."/>
            <person name="McCoy K.D."/>
            <person name="Macpherson A.J."/>
            <person name="Stecher B."/>
        </authorList>
    </citation>
    <scope>NUCLEOTIDE SEQUENCE</scope>
    <source>
        <strain evidence="1">KB18</strain>
    </source>
</reference>
<dbReference type="KEGG" id="amur:ADH66_09190"/>
<evidence type="ECO:0000313" key="2">
    <source>
        <dbReference type="EMBL" id="QQR30093.1"/>
    </source>
</evidence>
<evidence type="ECO:0000313" key="4">
    <source>
        <dbReference type="Proteomes" id="UP000596035"/>
    </source>
</evidence>
<dbReference type="EMBL" id="CP065321">
    <property type="protein sequence ID" value="QQR30093.1"/>
    <property type="molecule type" value="Genomic_DNA"/>
</dbReference>
<reference evidence="2 4" key="3">
    <citation type="submission" date="2020-11" db="EMBL/GenBank/DDBJ databases">
        <title>Closed and high quality bacterial genomes of the OMM12 community.</title>
        <authorList>
            <person name="Marbouty M."/>
            <person name="Lamy-Besnier Q."/>
            <person name="Debarbieux L."/>
            <person name="Koszul R."/>
        </authorList>
    </citation>
    <scope>NUCLEOTIDE SEQUENCE [LARGE SCALE GENOMIC DNA]</scope>
    <source>
        <strain evidence="2 4">KB18</strain>
    </source>
</reference>
<evidence type="ECO:0008006" key="5">
    <source>
        <dbReference type="Google" id="ProtNLM"/>
    </source>
</evidence>
<dbReference type="Proteomes" id="UP000596035">
    <property type="component" value="Chromosome"/>
</dbReference>
<dbReference type="RefSeq" id="WP_066541484.1">
    <property type="nucleotide sequence ID" value="NZ_CP021422.1"/>
</dbReference>
<name>A0A1Z2XQZ1_9FIRM</name>
<organism evidence="2 4">
    <name type="scientific">Acutalibacter muris</name>
    <dbReference type="NCBI Taxonomy" id="1796620"/>
    <lineage>
        <taxon>Bacteria</taxon>
        <taxon>Bacillati</taxon>
        <taxon>Bacillota</taxon>
        <taxon>Clostridia</taxon>
        <taxon>Eubacteriales</taxon>
        <taxon>Acutalibacteraceae</taxon>
        <taxon>Acutalibacter</taxon>
    </lineage>
</organism>
<accession>A0A1Z2XQZ1</accession>
<protein>
    <recommendedName>
        <fullName evidence="5">Alternate signal-mediated exported protein, CPF_0494 family</fullName>
    </recommendedName>
</protein>
<dbReference type="Proteomes" id="UP000196710">
    <property type="component" value="Chromosome"/>
</dbReference>
<reference evidence="3" key="2">
    <citation type="submission" date="2017-05" db="EMBL/GenBank/DDBJ databases">
        <title>Improved OligoMM genomes.</title>
        <authorList>
            <person name="Garzetti D."/>
        </authorList>
    </citation>
    <scope>NUCLEOTIDE SEQUENCE [LARGE SCALE GENOMIC DNA]</scope>
    <source>
        <strain evidence="3">KB18</strain>
    </source>
</reference>
<evidence type="ECO:0000313" key="1">
    <source>
        <dbReference type="EMBL" id="ASB40811.1"/>
    </source>
</evidence>